<name>A0A8C1FR86_CYPCA</name>
<evidence type="ECO:0000256" key="2">
    <source>
        <dbReference type="ARBA" id="ARBA00004496"/>
    </source>
</evidence>
<keyword evidence="19" id="KW-1133">Transmembrane helix</keyword>
<evidence type="ECO:0000256" key="8">
    <source>
        <dbReference type="ARBA" id="ARBA00022677"/>
    </source>
</evidence>
<comment type="subcellular location">
    <subcellularLocation>
        <location evidence="2">Cytoplasm</location>
    </subcellularLocation>
    <subcellularLocation>
        <location evidence="3">Lipid droplet</location>
    </subcellularLocation>
</comment>
<evidence type="ECO:0000256" key="17">
    <source>
        <dbReference type="PIRSR" id="PIRSR601577-2"/>
    </source>
</evidence>
<evidence type="ECO:0000256" key="18">
    <source>
        <dbReference type="RuleBase" id="RU366077"/>
    </source>
</evidence>
<proteinExistence type="inferred from homology"/>
<evidence type="ECO:0000256" key="5">
    <source>
        <dbReference type="ARBA" id="ARBA00022490"/>
    </source>
</evidence>
<feature type="binding site" evidence="17">
    <location>
        <position position="382"/>
    </location>
    <ligand>
        <name>Zn(2+)</name>
        <dbReference type="ChEBI" id="CHEBI:29105"/>
        <note>catalytic</note>
    </ligand>
</feature>
<keyword evidence="12 17" id="KW-0862">Zinc</keyword>
<comment type="similarity">
    <text evidence="4 18">Belongs to the peptidase M8 family.</text>
</comment>
<dbReference type="FunFam" id="2.10.55.10:FF:000001">
    <property type="entry name" value="Leishmanolysin like peptidase"/>
    <property type="match status" value="1"/>
</dbReference>
<dbReference type="AlphaFoldDB" id="A0A8C1FR86"/>
<feature type="transmembrane region" description="Helical" evidence="19">
    <location>
        <begin position="12"/>
        <end position="34"/>
    </location>
</feature>
<dbReference type="GO" id="GO:0007155">
    <property type="term" value="P:cell adhesion"/>
    <property type="evidence" value="ECO:0007669"/>
    <property type="project" value="InterPro"/>
</dbReference>
<dbReference type="PANTHER" id="PTHR10942">
    <property type="entry name" value="LEISHMANOLYSIN-LIKE PEPTIDASE"/>
    <property type="match status" value="1"/>
</dbReference>
<feature type="binding site" evidence="17">
    <location>
        <position position="251"/>
    </location>
    <ligand>
        <name>Zn(2+)</name>
        <dbReference type="ChEBI" id="CHEBI:29105"/>
        <note>catalytic</note>
    </ligand>
</feature>
<evidence type="ECO:0000313" key="21">
    <source>
        <dbReference type="Proteomes" id="UP001108240"/>
    </source>
</evidence>
<feature type="binding site" evidence="17">
    <location>
        <position position="247"/>
    </location>
    <ligand>
        <name>Zn(2+)</name>
        <dbReference type="ChEBI" id="CHEBI:29105"/>
        <note>catalytic</note>
    </ligand>
</feature>
<feature type="active site" evidence="16">
    <location>
        <position position="248"/>
    </location>
</feature>
<evidence type="ECO:0000256" key="9">
    <source>
        <dbReference type="ARBA" id="ARBA00022723"/>
    </source>
</evidence>
<dbReference type="GO" id="GO:0005737">
    <property type="term" value="C:cytoplasm"/>
    <property type="evidence" value="ECO:0007669"/>
    <property type="project" value="UniProtKB-SubCell"/>
</dbReference>
<keyword evidence="7 18" id="KW-0645">Protease</keyword>
<dbReference type="SUPFAM" id="SSF55486">
    <property type="entry name" value="Metalloproteases ('zincins'), catalytic domain"/>
    <property type="match status" value="1"/>
</dbReference>
<dbReference type="GO" id="GO:0006508">
    <property type="term" value="P:proteolysis"/>
    <property type="evidence" value="ECO:0007669"/>
    <property type="project" value="UniProtKB-KW"/>
</dbReference>
<evidence type="ECO:0000256" key="12">
    <source>
        <dbReference type="ARBA" id="ARBA00022833"/>
    </source>
</evidence>
<organism evidence="20 21">
    <name type="scientific">Cyprinus carpio carpio</name>
    <dbReference type="NCBI Taxonomy" id="630221"/>
    <lineage>
        <taxon>Eukaryota</taxon>
        <taxon>Metazoa</taxon>
        <taxon>Chordata</taxon>
        <taxon>Craniata</taxon>
        <taxon>Vertebrata</taxon>
        <taxon>Euteleostomi</taxon>
        <taxon>Actinopterygii</taxon>
        <taxon>Neopterygii</taxon>
        <taxon>Teleostei</taxon>
        <taxon>Ostariophysi</taxon>
        <taxon>Cypriniformes</taxon>
        <taxon>Cyprinidae</taxon>
        <taxon>Cyprininae</taxon>
        <taxon>Cyprinus</taxon>
    </lineage>
</organism>
<dbReference type="Ensembl" id="ENSCCRT00000104019.2">
    <property type="protein sequence ID" value="ENSCCRP00000095844.2"/>
    <property type="gene ID" value="ENSCCRG00000051693.2"/>
</dbReference>
<accession>A0A8C1G4M5</accession>
<dbReference type="GO" id="GO:0004222">
    <property type="term" value="F:metalloendopeptidase activity"/>
    <property type="evidence" value="ECO:0007669"/>
    <property type="project" value="UniProtKB-UniRule"/>
</dbReference>
<keyword evidence="5" id="KW-0963">Cytoplasm</keyword>
<dbReference type="FunFam" id="3.10.170.20:FF:000002">
    <property type="entry name" value="Leishmanolysin like peptidase"/>
    <property type="match status" value="1"/>
</dbReference>
<dbReference type="EC" id="3.4.24.-" evidence="18"/>
<evidence type="ECO:0000256" key="4">
    <source>
        <dbReference type="ARBA" id="ARBA00005860"/>
    </source>
</evidence>
<dbReference type="GO" id="GO:0016020">
    <property type="term" value="C:membrane"/>
    <property type="evidence" value="ECO:0007669"/>
    <property type="project" value="InterPro"/>
</dbReference>
<evidence type="ECO:0000256" key="7">
    <source>
        <dbReference type="ARBA" id="ARBA00022670"/>
    </source>
</evidence>
<keyword evidence="21" id="KW-1185">Reference proteome</keyword>
<evidence type="ECO:0000256" key="11">
    <source>
        <dbReference type="ARBA" id="ARBA00022801"/>
    </source>
</evidence>
<evidence type="ECO:0000256" key="6">
    <source>
        <dbReference type="ARBA" id="ARBA00022618"/>
    </source>
</evidence>
<dbReference type="GO" id="GO:0005811">
    <property type="term" value="C:lipid droplet"/>
    <property type="evidence" value="ECO:0007669"/>
    <property type="project" value="UniProtKB-SubCell"/>
</dbReference>
<dbReference type="Pfam" id="PF01457">
    <property type="entry name" value="Peptidase_M8"/>
    <property type="match status" value="2"/>
</dbReference>
<dbReference type="Gene3D" id="3.90.132.10">
    <property type="entry name" value="Leishmanolysin , domain 2"/>
    <property type="match status" value="1"/>
</dbReference>
<evidence type="ECO:0000256" key="3">
    <source>
        <dbReference type="ARBA" id="ARBA00004502"/>
    </source>
</evidence>
<protein>
    <recommendedName>
        <fullName evidence="15 18">Leishmanolysin-like peptidase</fullName>
        <ecNumber evidence="18">3.4.24.-</ecNumber>
    </recommendedName>
</protein>
<dbReference type="Gene3D" id="3.10.170.20">
    <property type="match status" value="1"/>
</dbReference>
<dbReference type="Gene3D" id="2.10.55.10">
    <property type="entry name" value="Leishmanolysin domain 3"/>
    <property type="match status" value="1"/>
</dbReference>
<keyword evidence="6" id="KW-0132">Cell division</keyword>
<evidence type="ECO:0000256" key="10">
    <source>
        <dbReference type="ARBA" id="ARBA00022776"/>
    </source>
</evidence>
<keyword evidence="10" id="KW-0498">Mitosis</keyword>
<keyword evidence="19" id="KW-0472">Membrane</keyword>
<keyword evidence="9 17" id="KW-0479">Metal-binding</keyword>
<comment type="function">
    <text evidence="1">Metalloprotease.</text>
</comment>
<dbReference type="InterPro" id="IPR001577">
    <property type="entry name" value="Peptidase_M8"/>
</dbReference>
<reference evidence="20" key="2">
    <citation type="submission" date="2025-09" db="UniProtKB">
        <authorList>
            <consortium name="Ensembl"/>
        </authorList>
    </citation>
    <scope>IDENTIFICATION</scope>
</reference>
<keyword evidence="8" id="KW-0551">Lipid droplet</keyword>
<dbReference type="GO" id="GO:0046872">
    <property type="term" value="F:metal ion binding"/>
    <property type="evidence" value="ECO:0007669"/>
    <property type="project" value="UniProtKB-KW"/>
</dbReference>
<keyword evidence="14" id="KW-0131">Cell cycle</keyword>
<comment type="cofactor">
    <cofactor evidence="17 18">
        <name>Zn(2+)</name>
        <dbReference type="ChEBI" id="CHEBI:29105"/>
    </cofactor>
    <text evidence="17 18">Binds 1 zinc ion per subunit.</text>
</comment>
<keyword evidence="11 18" id="KW-0378">Hydrolase</keyword>
<evidence type="ECO:0000256" key="19">
    <source>
        <dbReference type="SAM" id="Phobius"/>
    </source>
</evidence>
<evidence type="ECO:0000313" key="20">
    <source>
        <dbReference type="Ensembl" id="ENSCCRP00000095844.2"/>
    </source>
</evidence>
<evidence type="ECO:0000256" key="13">
    <source>
        <dbReference type="ARBA" id="ARBA00023049"/>
    </source>
</evidence>
<dbReference type="FunFam" id="3.90.132.10:FF:000001">
    <property type="entry name" value="leishmanolysin-like peptidase isoform X2"/>
    <property type="match status" value="1"/>
</dbReference>
<dbReference type="OMA" id="VTPRVVX"/>
<dbReference type="PANTHER" id="PTHR10942:SF0">
    <property type="entry name" value="LEISHMANOLYSIN-LIKE PEPTIDASE"/>
    <property type="match status" value="1"/>
</dbReference>
<keyword evidence="19" id="KW-0812">Transmembrane</keyword>
<accession>A0A8C1FR86</accession>
<dbReference type="GO" id="GO:0051301">
    <property type="term" value="P:cell division"/>
    <property type="evidence" value="ECO:0007669"/>
    <property type="project" value="UniProtKB-KW"/>
</dbReference>
<dbReference type="Proteomes" id="UP001108240">
    <property type="component" value="Unplaced"/>
</dbReference>
<reference evidence="20" key="1">
    <citation type="submission" date="2025-08" db="UniProtKB">
        <authorList>
            <consortium name="Ensembl"/>
        </authorList>
    </citation>
    <scope>IDENTIFICATION</scope>
</reference>
<evidence type="ECO:0000256" key="1">
    <source>
        <dbReference type="ARBA" id="ARBA00002657"/>
    </source>
</evidence>
<evidence type="ECO:0000256" key="15">
    <source>
        <dbReference type="ARBA" id="ARBA00039717"/>
    </source>
</evidence>
<evidence type="ECO:0000256" key="14">
    <source>
        <dbReference type="ARBA" id="ARBA00023306"/>
    </source>
</evidence>
<dbReference type="GeneTree" id="ENSGT00390000008796"/>
<evidence type="ECO:0000256" key="16">
    <source>
        <dbReference type="PIRSR" id="PIRSR601577-1"/>
    </source>
</evidence>
<keyword evidence="13 17" id="KW-0482">Metalloprotease</keyword>
<sequence length="696" mass="78303">MMASGWRQPRSVRAAFLFNTIIIIIILLLISTGAQTHTCDHKVPLPTEVIHKVFLKPDRLTKRSTDQQLKIQIEYDSSLDGLDEAKSSLVKDELLPQAIDYLQKAFRVRGQSGPILLSRQCATNQYLRKRDDPHRYCQGPCADITKCGPVVVPEQHLQQCRVCSESGKSCGPAGPPDGEGVVRADFVLYVSALTTERCGQENIVAYAAYCQLESELDRPIAGYANLCPNMISTQAQEFEGMLSTVKHEIIHALVTTRNSAHPHEESFRVHQYCSIICSVCFKGFSAGLFAFYHDDDGKPLTPRSASGLPAYNESLGLYQWSDKVIKRATRLWDIRGGHMVRHTVHLLATPRVVEEARRHFNCPILEGMELENQGGAGTEFNHWEKRLLENEAMTGSHTQNRVFSRITLAIMEDTGWYRANYSMAENLEWGRGLGCDFVMKSCKFWIDQHRHTRPTLSPYCDSVRSAPLQLTCRQDQLAVAVCNLQKFPQSLPAEYQYFDLIPGVPEEDLPAYGGAVEIADYCPFSQEFSWHVGGEYQRSSYCRIQENQPATWRNYGVEQYGPGSVCLYQKSPFVMEQCTKRMTYPDWGSGCYKVSCTAQGLLVWVQNESYPCVRADQVINVSIGMNGWVYSGQLICPTCSDFCSVCPLPHEIPPQNTTKSAHLDPCSRSSCLVVNLWQLLLTLTPLLIGFLLCGRE</sequence>